<dbReference type="InterPro" id="IPR010296">
    <property type="entry name" value="DUF899_thioredox"/>
</dbReference>
<evidence type="ECO:0008006" key="4">
    <source>
        <dbReference type="Google" id="ProtNLM"/>
    </source>
</evidence>
<evidence type="ECO:0000313" key="2">
    <source>
        <dbReference type="EMBL" id="BCJ39476.1"/>
    </source>
</evidence>
<dbReference type="EMBL" id="AP023356">
    <property type="protein sequence ID" value="BCJ39476.1"/>
    <property type="molecule type" value="Genomic_DNA"/>
</dbReference>
<feature type="region of interest" description="Disordered" evidence="1">
    <location>
        <begin position="231"/>
        <end position="252"/>
    </location>
</feature>
<dbReference type="Proteomes" id="UP000676967">
    <property type="component" value="Chromosome"/>
</dbReference>
<evidence type="ECO:0000313" key="3">
    <source>
        <dbReference type="Proteomes" id="UP000676967"/>
    </source>
</evidence>
<keyword evidence="3" id="KW-1185">Reference proteome</keyword>
<accession>A0ABM7LJP7</accession>
<reference evidence="2 3" key="1">
    <citation type="submission" date="2020-08" db="EMBL/GenBank/DDBJ databases">
        <title>Whole genome shotgun sequence of Actinoplanes ianthinogenes NBRC 13996.</title>
        <authorList>
            <person name="Komaki H."/>
            <person name="Tamura T."/>
        </authorList>
    </citation>
    <scope>NUCLEOTIDE SEQUENCE [LARGE SCALE GENOMIC DNA]</scope>
    <source>
        <strain evidence="2 3">NBRC 13996</strain>
    </source>
</reference>
<gene>
    <name evidence="2" type="ORF">Aiant_01330</name>
</gene>
<protein>
    <recommendedName>
        <fullName evidence="4">DUF899 domain-containing protein</fullName>
    </recommendedName>
</protein>
<organism evidence="2 3">
    <name type="scientific">Actinoplanes ianthinogenes</name>
    <dbReference type="NCBI Taxonomy" id="122358"/>
    <lineage>
        <taxon>Bacteria</taxon>
        <taxon>Bacillati</taxon>
        <taxon>Actinomycetota</taxon>
        <taxon>Actinomycetes</taxon>
        <taxon>Micromonosporales</taxon>
        <taxon>Micromonosporaceae</taxon>
        <taxon>Actinoplanes</taxon>
    </lineage>
</organism>
<dbReference type="RefSeq" id="WP_189334118.1">
    <property type="nucleotide sequence ID" value="NZ_AP023356.1"/>
</dbReference>
<name>A0ABM7LJP7_9ACTN</name>
<proteinExistence type="predicted"/>
<dbReference type="Pfam" id="PF05988">
    <property type="entry name" value="DUF899"/>
    <property type="match status" value="1"/>
</dbReference>
<sequence>MTTNNNLPEIVSRDEWTAARRALLASEKEAVRAKDALNTRRRELPMVRIDKEYTFDGPDGPRTLPELFDGRRQLIVQHFMFDPSWEDGCGSCTAALDEVNDGLLRHLAARETSYAVIARARLATLEKYRAKRGWTIPMYSSFGSDFNYDFHVTIDASVTPVEFNFRTADELRAAGMEWLLDPARQPMEQPGMSCFLRDGDQVFHTYSTFARGTEQTGGSYGFLDMTALGRQEEWEEPKGRSGATRGAVPNFD</sequence>
<evidence type="ECO:0000256" key="1">
    <source>
        <dbReference type="SAM" id="MobiDB-lite"/>
    </source>
</evidence>